<keyword evidence="1 2" id="KW-0238">DNA-binding</keyword>
<name>A0A4P6FEQ6_9MICO</name>
<gene>
    <name evidence="5" type="ORF">ET445_14850</name>
</gene>
<evidence type="ECO:0000313" key="6">
    <source>
        <dbReference type="Proteomes" id="UP000291259"/>
    </source>
</evidence>
<dbReference type="Gene3D" id="1.10.357.10">
    <property type="entry name" value="Tetracycline Repressor, domain 2"/>
    <property type="match status" value="1"/>
</dbReference>
<dbReference type="SUPFAM" id="SSF46689">
    <property type="entry name" value="Homeodomain-like"/>
    <property type="match status" value="1"/>
</dbReference>
<dbReference type="PROSITE" id="PS50977">
    <property type="entry name" value="HTH_TETR_2"/>
    <property type="match status" value="1"/>
</dbReference>
<dbReference type="Proteomes" id="UP000291259">
    <property type="component" value="Chromosome"/>
</dbReference>
<evidence type="ECO:0000256" key="2">
    <source>
        <dbReference type="PROSITE-ProRule" id="PRU00335"/>
    </source>
</evidence>
<dbReference type="GO" id="GO:0003677">
    <property type="term" value="F:DNA binding"/>
    <property type="evidence" value="ECO:0007669"/>
    <property type="project" value="UniProtKB-UniRule"/>
</dbReference>
<dbReference type="EMBL" id="CP035491">
    <property type="protein sequence ID" value="QAY74414.1"/>
    <property type="molecule type" value="Genomic_DNA"/>
</dbReference>
<dbReference type="KEGG" id="agf:ET445_14850"/>
<reference evidence="5 6" key="1">
    <citation type="submission" date="2019-01" db="EMBL/GenBank/DDBJ databases">
        <title>Genome sequencing of strain FW100M-8.</title>
        <authorList>
            <person name="Heo J."/>
            <person name="Kim S.-J."/>
            <person name="Kim J.-S."/>
            <person name="Hong S.-B."/>
            <person name="Kwon S.-W."/>
        </authorList>
    </citation>
    <scope>NUCLEOTIDE SEQUENCE [LARGE SCALE GENOMIC DNA]</scope>
    <source>
        <strain evidence="5 6">FW100M-8</strain>
    </source>
</reference>
<feature type="DNA-binding region" description="H-T-H motif" evidence="2">
    <location>
        <begin position="229"/>
        <end position="248"/>
    </location>
</feature>
<feature type="compositionally biased region" description="Basic residues" evidence="3">
    <location>
        <begin position="475"/>
        <end position="489"/>
    </location>
</feature>
<evidence type="ECO:0000313" key="5">
    <source>
        <dbReference type="EMBL" id="QAY74414.1"/>
    </source>
</evidence>
<protein>
    <submittedName>
        <fullName evidence="5">TetR/AcrR family transcriptional regulator</fullName>
    </submittedName>
</protein>
<evidence type="ECO:0000256" key="3">
    <source>
        <dbReference type="SAM" id="MobiDB-lite"/>
    </source>
</evidence>
<evidence type="ECO:0000259" key="4">
    <source>
        <dbReference type="PROSITE" id="PS50977"/>
    </source>
</evidence>
<accession>A0A4P6FEQ6</accession>
<dbReference type="Pfam" id="PF00440">
    <property type="entry name" value="TetR_N"/>
    <property type="match status" value="1"/>
</dbReference>
<feature type="region of interest" description="Disordered" evidence="3">
    <location>
        <begin position="384"/>
        <end position="489"/>
    </location>
</feature>
<feature type="domain" description="HTH tetR-type" evidence="4">
    <location>
        <begin position="206"/>
        <end position="266"/>
    </location>
</feature>
<organism evidence="5 6">
    <name type="scientific">Agromyces protaetiae</name>
    <dbReference type="NCBI Taxonomy" id="2509455"/>
    <lineage>
        <taxon>Bacteria</taxon>
        <taxon>Bacillati</taxon>
        <taxon>Actinomycetota</taxon>
        <taxon>Actinomycetes</taxon>
        <taxon>Micrococcales</taxon>
        <taxon>Microbacteriaceae</taxon>
        <taxon>Agromyces</taxon>
    </lineage>
</organism>
<dbReference type="OrthoDB" id="5177743at2"/>
<dbReference type="AlphaFoldDB" id="A0A4P6FEQ6"/>
<proteinExistence type="predicted"/>
<evidence type="ECO:0000256" key="1">
    <source>
        <dbReference type="ARBA" id="ARBA00023125"/>
    </source>
</evidence>
<sequence>MRFVATMSPANARSTSRVCGSNVDSTCATTSAGMSFGVRAIARPQRMRTASASVGCGSSGSAPESMRMRRKNTEQMRQSFSSLIAYEKSVTARSPTRGTSSSFSVYHSMYASKLGTWPRRVAFMFVMRPPWSLSCRSAAACCSGVSRSRSVSGRNAMPGSLRRRAGRFSDISCECVLTRNIRSALMGIVMKTKRDYVMRDRAEQVERTRDAILASVVALAYTTPLSLLTLERVGRQAGVSVQTVLRQFGSREALLESANAWATRVVLDERPADPAQFEASFEALIDHYELRGDGVLLLLGQESWEPVAREATAGGKALHRDWVERLFAPQLAQAIDPDALTDQLVVVTDVYAWKLLRRDRGLDLATTARRMRGLVDAVLAANDASPAGTPARTAQTPRTERHRHATHPLHRRRGRRQRAADRRRRERPRGTRTRRPHRRHPAPPGSTLGRRHPDHPPREPRRLPSYGEVDDAPHHRGLRRARRLARHSG</sequence>
<feature type="compositionally biased region" description="Basic residues" evidence="3">
    <location>
        <begin position="400"/>
        <end position="441"/>
    </location>
</feature>
<keyword evidence="6" id="KW-1185">Reference proteome</keyword>
<dbReference type="InterPro" id="IPR001647">
    <property type="entry name" value="HTH_TetR"/>
</dbReference>
<dbReference type="InterPro" id="IPR009057">
    <property type="entry name" value="Homeodomain-like_sf"/>
</dbReference>